<dbReference type="AlphaFoldDB" id="H3ABD6"/>
<dbReference type="EMBL" id="AFYH01125054">
    <property type="status" value="NOT_ANNOTATED_CDS"/>
    <property type="molecule type" value="Genomic_DNA"/>
</dbReference>
<dbReference type="InterPro" id="IPR028221">
    <property type="entry name" value="JCAD"/>
</dbReference>
<dbReference type="Ensembl" id="ENSLACT00000007016.1">
    <property type="protein sequence ID" value="ENSLACP00000006957.1"/>
    <property type="gene ID" value="ENSLACG00000006177.1"/>
</dbReference>
<accession>H3ABD6</accession>
<feature type="region of interest" description="Disordered" evidence="1">
    <location>
        <begin position="666"/>
        <end position="714"/>
    </location>
</feature>
<reference evidence="2" key="3">
    <citation type="submission" date="2025-09" db="UniProtKB">
        <authorList>
            <consortium name="Ensembl"/>
        </authorList>
    </citation>
    <scope>IDENTIFICATION</scope>
</reference>
<dbReference type="EMBL" id="AFYH01125047">
    <property type="status" value="NOT_ANNOTATED_CDS"/>
    <property type="molecule type" value="Genomic_DNA"/>
</dbReference>
<evidence type="ECO:0000313" key="3">
    <source>
        <dbReference type="Proteomes" id="UP000008672"/>
    </source>
</evidence>
<dbReference type="PANTHER" id="PTHR34757:SF1">
    <property type="entry name" value="JUNCTIONAL CADHERIN 5-ASSOCIATED PROTEIN"/>
    <property type="match status" value="1"/>
</dbReference>
<keyword evidence="3" id="KW-1185">Reference proteome</keyword>
<name>H3ABD6_LATCH</name>
<dbReference type="Proteomes" id="UP000008672">
    <property type="component" value="Unassembled WGS sequence"/>
</dbReference>
<gene>
    <name evidence="2" type="primary">JCAD</name>
</gene>
<protein>
    <submittedName>
        <fullName evidence="2">Junctional cadherin 5 associated</fullName>
    </submittedName>
</protein>
<feature type="compositionally biased region" description="Polar residues" evidence="1">
    <location>
        <begin position="676"/>
        <end position="697"/>
    </location>
</feature>
<dbReference type="PANTHER" id="PTHR34757">
    <property type="entry name" value="JUNCTIONAL PROTEIN ASSOCIATED WITH CORONARY ARTERY DISEASE"/>
    <property type="match status" value="1"/>
</dbReference>
<feature type="region of interest" description="Disordered" evidence="1">
    <location>
        <begin position="276"/>
        <end position="295"/>
    </location>
</feature>
<dbReference type="EMBL" id="AFYH01125053">
    <property type="status" value="NOT_ANNOTATED_CDS"/>
    <property type="molecule type" value="Genomic_DNA"/>
</dbReference>
<feature type="compositionally biased region" description="Polar residues" evidence="1">
    <location>
        <begin position="743"/>
        <end position="771"/>
    </location>
</feature>
<dbReference type="EMBL" id="AFYH01125049">
    <property type="status" value="NOT_ANNOTATED_CDS"/>
    <property type="molecule type" value="Genomic_DNA"/>
</dbReference>
<dbReference type="GO" id="GO:1903589">
    <property type="term" value="P:positive regulation of blood vessel endothelial cell proliferation involved in sprouting angiogenesis"/>
    <property type="evidence" value="ECO:0007669"/>
    <property type="project" value="TreeGrafter"/>
</dbReference>
<dbReference type="EMBL" id="AFYH01125051">
    <property type="status" value="NOT_ANNOTATED_CDS"/>
    <property type="molecule type" value="Genomic_DNA"/>
</dbReference>
<dbReference type="GO" id="GO:0032587">
    <property type="term" value="C:ruffle membrane"/>
    <property type="evidence" value="ECO:0007669"/>
    <property type="project" value="TreeGrafter"/>
</dbReference>
<reference evidence="3" key="1">
    <citation type="submission" date="2011-08" db="EMBL/GenBank/DDBJ databases">
        <title>The draft genome of Latimeria chalumnae.</title>
        <authorList>
            <person name="Di Palma F."/>
            <person name="Alfoldi J."/>
            <person name="Johnson J."/>
            <person name="Berlin A."/>
            <person name="Gnerre S."/>
            <person name="Jaffe D."/>
            <person name="MacCallum I."/>
            <person name="Young S."/>
            <person name="Walker B.J."/>
            <person name="Lander E."/>
            <person name="Lindblad-Toh K."/>
        </authorList>
    </citation>
    <scope>NUCLEOTIDE SEQUENCE [LARGE SCALE GENOMIC DNA]</scope>
    <source>
        <strain evidence="3">Wild caught</strain>
    </source>
</reference>
<feature type="region of interest" description="Disordered" evidence="1">
    <location>
        <begin position="64"/>
        <end position="89"/>
    </location>
</feature>
<dbReference type="OMA" id="DERGCRQ"/>
<reference evidence="2" key="2">
    <citation type="submission" date="2025-08" db="UniProtKB">
        <authorList>
            <consortium name="Ensembl"/>
        </authorList>
    </citation>
    <scope>IDENTIFICATION</scope>
</reference>
<dbReference type="Pfam" id="PF15351">
    <property type="entry name" value="JCAD"/>
    <property type="match status" value="1"/>
</dbReference>
<dbReference type="EMBL" id="AFYH01125052">
    <property type="status" value="NOT_ANNOTATED_CDS"/>
    <property type="molecule type" value="Genomic_DNA"/>
</dbReference>
<dbReference type="Bgee" id="ENSLACG00000006177">
    <property type="expression patterns" value="Expressed in mesonephros and 1 other cell type or tissue"/>
</dbReference>
<feature type="compositionally biased region" description="Polar residues" evidence="1">
    <location>
        <begin position="69"/>
        <end position="80"/>
    </location>
</feature>
<dbReference type="EMBL" id="AFYH01125046">
    <property type="status" value="NOT_ANNOTATED_CDS"/>
    <property type="molecule type" value="Genomic_DNA"/>
</dbReference>
<dbReference type="InParanoid" id="H3ABD6"/>
<feature type="region of interest" description="Disordered" evidence="1">
    <location>
        <begin position="846"/>
        <end position="870"/>
    </location>
</feature>
<dbReference type="EMBL" id="AFYH01125048">
    <property type="status" value="NOT_ANNOTATED_CDS"/>
    <property type="molecule type" value="Genomic_DNA"/>
</dbReference>
<evidence type="ECO:0000313" key="2">
    <source>
        <dbReference type="Ensembl" id="ENSLACP00000006957.1"/>
    </source>
</evidence>
<dbReference type="FunCoup" id="H3ABD6">
    <property type="interactions" value="189"/>
</dbReference>
<dbReference type="EMBL" id="AFYH01125055">
    <property type="status" value="NOT_ANNOTATED_CDS"/>
    <property type="molecule type" value="Genomic_DNA"/>
</dbReference>
<dbReference type="eggNOG" id="ENOG502QURJ">
    <property type="taxonomic scope" value="Eukaryota"/>
</dbReference>
<organism evidence="2 3">
    <name type="scientific">Latimeria chalumnae</name>
    <name type="common">Coelacanth</name>
    <dbReference type="NCBI Taxonomy" id="7897"/>
    <lineage>
        <taxon>Eukaryota</taxon>
        <taxon>Metazoa</taxon>
        <taxon>Chordata</taxon>
        <taxon>Craniata</taxon>
        <taxon>Vertebrata</taxon>
        <taxon>Euteleostomi</taxon>
        <taxon>Coelacanthiformes</taxon>
        <taxon>Coelacanthidae</taxon>
        <taxon>Latimeria</taxon>
    </lineage>
</organism>
<dbReference type="GO" id="GO:0005912">
    <property type="term" value="C:adherens junction"/>
    <property type="evidence" value="ECO:0007669"/>
    <property type="project" value="TreeGrafter"/>
</dbReference>
<dbReference type="EMBL" id="AFYH01125050">
    <property type="status" value="NOT_ANNOTATED_CDS"/>
    <property type="molecule type" value="Genomic_DNA"/>
</dbReference>
<feature type="region of interest" description="Disordered" evidence="1">
    <location>
        <begin position="306"/>
        <end position="326"/>
    </location>
</feature>
<evidence type="ECO:0000256" key="1">
    <source>
        <dbReference type="SAM" id="MobiDB-lite"/>
    </source>
</evidence>
<proteinExistence type="predicted"/>
<feature type="region of interest" description="Disordered" evidence="1">
    <location>
        <begin position="741"/>
        <end position="793"/>
    </location>
</feature>
<sequence>MFSVEDLLISHGYKLPKNSPSSYETRYAGCHREITENRSGHGTVNGYETDTGAYTYSKKAPAKGYYSDNEGSQGSYSRQDSGGCRGDTQNLATFHTAEAGFIGGSPLICSSPPKTDKDVAYWRRRGQDFSVLLSYTDKKEWDANGSQKGSRESCEVVKDYSILEGKRQITANRKWQSLGTEDWKPAVGLGKQMSDGDGDRLVQEFGSHAYSGNALHSQNKGKSRSLPRVLLSESVQHIDLSKPTHDKYHSQKQNLPGCQDFQPYAKDRRELSENYRAGGRLSQLPKPKFSRPLKPPPYELYQKTRESVGMLSGTQDDNRTKDGHVSYFDEDDKTRLDIYIQDTGKSSLEPPVYVPPPSYKLPLQRKFSQDSFSERPSYSVYMQNDVQFVHKKITNQHSSTRNKSSRDGCYVDIYSRRKLAYEGHADSHMTSVQYIPFDDPRIRHLTAQSEHYYRDKTGNMCTMSQTTYQDKVYEQFKHSSALVPPPETKSILDSADMFDSSFTSHLKDYTKVNGAIANPDGGTDSMYKKPCIQNIQVEQGSSETVTKVKKFETEAEVQTQYKSNSKRKMTETVFCLVSVPLKPHSDNNNNDFSSHNVENCIENSPGSLKDQSILSMSSTDLELQALTGSMMNQNRLKNSELHKQIGYKQTDLNFSELAKHKELRYSGSWPGDQYKDQQTQTSFTEDPKSSQHIQGSPQKERPSNRLQNRLFSDSKPIIGANHRELVAKDDKYIPTRCMLKGQTHLSPSSNSAFSRTSSGNHVNKTYQSQFVGPSGSLGEKERNSANKSEVVSSSNSKEAFGQFLLKPVGRRPWDAISELESFNKELQEQEENSVNGQLVGHLDKIHEGSHEKEIKNSRNESSNKETDCESPRVALEVPVFQSNKEIHNSEFGSRLSDSNYLALSHIPSKTADCRNKIVSEVVSSLPKDDVFKGKRESGSRINKRIVTTKVSEEKSSDSFTQKNIYSLTETKEDLNNLKDTSAKFVHPGKVVIPKSEESASDICITWLSLVDGDQGYSEPDSGCQRFDSCSKLNESDLSDLLGKESAADVPQTESLEARAARILGIDVPFESLLPADDNCTDQNQIPTKVCEPLENTETHTNETDLGTSKNYRNKNLYCMRETKVLDGNIWQQKKSKDSGENNFDCVFVKSCMEKKLSEQPVKNMNDQPVIVKNEDKKVVVPSLEKKVRSTSKMIETLQGKLASSPSRTVVDRLVRMKEVDSVSRMRRLSCKTADSEDEAD</sequence>
<dbReference type="GeneTree" id="ENSGT00390000015348"/>
<dbReference type="HOGENOM" id="CLU_275915_0_0_1"/>